<dbReference type="Proteomes" id="UP000807469">
    <property type="component" value="Unassembled WGS sequence"/>
</dbReference>
<proteinExistence type="predicted"/>
<evidence type="ECO:0000313" key="2">
    <source>
        <dbReference type="Proteomes" id="UP000807469"/>
    </source>
</evidence>
<reference evidence="1" key="1">
    <citation type="submission" date="2020-11" db="EMBL/GenBank/DDBJ databases">
        <authorList>
            <consortium name="DOE Joint Genome Institute"/>
            <person name="Ahrendt S."/>
            <person name="Riley R."/>
            <person name="Andreopoulos W."/>
            <person name="Labutti K."/>
            <person name="Pangilinan J."/>
            <person name="Ruiz-Duenas F.J."/>
            <person name="Barrasa J.M."/>
            <person name="Sanchez-Garcia M."/>
            <person name="Camarero S."/>
            <person name="Miyauchi S."/>
            <person name="Serrano A."/>
            <person name="Linde D."/>
            <person name="Babiker R."/>
            <person name="Drula E."/>
            <person name="Ayuso-Fernandez I."/>
            <person name="Pacheco R."/>
            <person name="Padilla G."/>
            <person name="Ferreira P."/>
            <person name="Barriuso J."/>
            <person name="Kellner H."/>
            <person name="Castanera R."/>
            <person name="Alfaro M."/>
            <person name="Ramirez L."/>
            <person name="Pisabarro A.G."/>
            <person name="Kuo A."/>
            <person name="Tritt A."/>
            <person name="Lipzen A."/>
            <person name="He G."/>
            <person name="Yan M."/>
            <person name="Ng V."/>
            <person name="Cullen D."/>
            <person name="Martin F."/>
            <person name="Rosso M.-N."/>
            <person name="Henrissat B."/>
            <person name="Hibbett D."/>
            <person name="Martinez A.T."/>
            <person name="Grigoriev I.V."/>
        </authorList>
    </citation>
    <scope>NUCLEOTIDE SEQUENCE</scope>
    <source>
        <strain evidence="1">CIRM-BRFM 674</strain>
    </source>
</reference>
<organism evidence="1 2">
    <name type="scientific">Pholiota conissans</name>
    <dbReference type="NCBI Taxonomy" id="109636"/>
    <lineage>
        <taxon>Eukaryota</taxon>
        <taxon>Fungi</taxon>
        <taxon>Dikarya</taxon>
        <taxon>Basidiomycota</taxon>
        <taxon>Agaricomycotina</taxon>
        <taxon>Agaricomycetes</taxon>
        <taxon>Agaricomycetidae</taxon>
        <taxon>Agaricales</taxon>
        <taxon>Agaricineae</taxon>
        <taxon>Strophariaceae</taxon>
        <taxon>Pholiota</taxon>
    </lineage>
</organism>
<gene>
    <name evidence="1" type="ORF">BDN70DRAFT_901598</name>
</gene>
<name>A0A9P6CSJ7_9AGAR</name>
<keyword evidence="2" id="KW-1185">Reference proteome</keyword>
<comment type="caution">
    <text evidence="1">The sequence shown here is derived from an EMBL/GenBank/DDBJ whole genome shotgun (WGS) entry which is preliminary data.</text>
</comment>
<accession>A0A9P6CSJ7</accession>
<dbReference type="EMBL" id="MU155757">
    <property type="protein sequence ID" value="KAF9471114.1"/>
    <property type="molecule type" value="Genomic_DNA"/>
</dbReference>
<sequence length="273" mass="30918">MCLEMLVRAMFMYANMGSCGLQSSPSELVDTLCASALAGFIVNLVRRVSASSARLGEDRANDSFTYLLRLYPNELPISVSVLASFSSESLFTFPALKSGPWVSELRSSICATRYPDLVDCGIIYAGLYDGWGKMIPSTPHRVNKSVQGFDVLFVRWSWWTLIIRVLEVGNEIWRALLKLLADASTERGTMRHRSYIKRVVAVEVGYGFRGMDDALSFDHLYIWALWTSLELLHPRFLSSPDRIYYADIERSASEILVWELSYTDMTSVIFENL</sequence>
<evidence type="ECO:0000313" key="1">
    <source>
        <dbReference type="EMBL" id="KAF9471114.1"/>
    </source>
</evidence>
<protein>
    <submittedName>
        <fullName evidence="1">Uncharacterized protein</fullName>
    </submittedName>
</protein>
<dbReference type="AlphaFoldDB" id="A0A9P6CSJ7"/>